<feature type="compositionally biased region" description="Basic residues" evidence="11">
    <location>
        <begin position="467"/>
        <end position="477"/>
    </location>
</feature>
<feature type="compositionally biased region" description="Basic and acidic residues" evidence="11">
    <location>
        <begin position="573"/>
        <end position="583"/>
    </location>
</feature>
<keyword evidence="4" id="KW-0808">Transferase</keyword>
<keyword evidence="9" id="KW-0275">Fatty acid biosynthesis</keyword>
<keyword evidence="8" id="KW-0443">Lipid metabolism</keyword>
<dbReference type="GO" id="GO:2001295">
    <property type="term" value="P:malonyl-CoA biosynthetic process"/>
    <property type="evidence" value="ECO:0007669"/>
    <property type="project" value="UniProtKB-UniPathway"/>
</dbReference>
<dbReference type="UniPathway" id="UPA00655">
    <property type="reaction ID" value="UER00711"/>
</dbReference>
<evidence type="ECO:0000256" key="1">
    <source>
        <dbReference type="ARBA" id="ARBA00004956"/>
    </source>
</evidence>
<evidence type="ECO:0000256" key="8">
    <source>
        <dbReference type="ARBA" id="ARBA00023098"/>
    </source>
</evidence>
<protein>
    <recommendedName>
        <fullName evidence="2">acetyl-CoA carboxytransferase</fullName>
        <ecNumber evidence="2">2.1.3.15</ecNumber>
    </recommendedName>
</protein>
<dbReference type="GO" id="GO:0006633">
    <property type="term" value="P:fatty acid biosynthetic process"/>
    <property type="evidence" value="ECO:0007669"/>
    <property type="project" value="UniProtKB-KW"/>
</dbReference>
<dbReference type="GO" id="GO:0005524">
    <property type="term" value="F:ATP binding"/>
    <property type="evidence" value="ECO:0007669"/>
    <property type="project" value="UniProtKB-KW"/>
</dbReference>
<dbReference type="OrthoDB" id="311172at2759"/>
<dbReference type="PANTHER" id="PTHR42853">
    <property type="entry name" value="ACETYL-COENZYME A CARBOXYLASE CARBOXYL TRANSFERASE SUBUNIT ALPHA"/>
    <property type="match status" value="1"/>
</dbReference>
<dbReference type="InterPro" id="IPR001095">
    <property type="entry name" value="Acetyl_CoA_COase_a_su"/>
</dbReference>
<feature type="compositionally biased region" description="Low complexity" evidence="11">
    <location>
        <begin position="454"/>
        <end position="463"/>
    </location>
</feature>
<dbReference type="PANTHER" id="PTHR42853:SF3">
    <property type="entry name" value="ACETYL-COENZYME A CARBOXYLASE CARBOXYL TRANSFERASE SUBUNIT ALPHA, CHLOROPLASTIC"/>
    <property type="match status" value="1"/>
</dbReference>
<dbReference type="EC" id="2.1.3.15" evidence="2"/>
<reference evidence="13 14" key="1">
    <citation type="submission" date="2019-01" db="EMBL/GenBank/DDBJ databases">
        <title>A draft genome assembly of the solar-powered sea slug Elysia chlorotica.</title>
        <authorList>
            <person name="Cai H."/>
            <person name="Li Q."/>
            <person name="Fang X."/>
            <person name="Li J."/>
            <person name="Curtis N.E."/>
            <person name="Altenburger A."/>
            <person name="Shibata T."/>
            <person name="Feng M."/>
            <person name="Maeda T."/>
            <person name="Schwartz J.A."/>
            <person name="Shigenobu S."/>
            <person name="Lundholm N."/>
            <person name="Nishiyama T."/>
            <person name="Yang H."/>
            <person name="Hasebe M."/>
            <person name="Li S."/>
            <person name="Pierce S.K."/>
            <person name="Wang J."/>
        </authorList>
    </citation>
    <scope>NUCLEOTIDE SEQUENCE [LARGE SCALE GENOMIC DNA]</scope>
    <source>
        <strain evidence="13">EC2010</strain>
        <tissue evidence="13">Whole organism of an adult</tissue>
    </source>
</reference>
<evidence type="ECO:0000259" key="12">
    <source>
        <dbReference type="PROSITE" id="PS50989"/>
    </source>
</evidence>
<dbReference type="STRING" id="188477.A0A433SK88"/>
<keyword evidence="3" id="KW-0444">Lipid biosynthesis</keyword>
<dbReference type="InterPro" id="IPR046348">
    <property type="entry name" value="SIS_dom_sf"/>
</dbReference>
<dbReference type="Proteomes" id="UP000271974">
    <property type="component" value="Unassembled WGS sequence"/>
</dbReference>
<feature type="compositionally biased region" description="Acidic residues" evidence="11">
    <location>
        <begin position="561"/>
        <end position="572"/>
    </location>
</feature>
<keyword evidence="6" id="KW-0276">Fatty acid metabolism</keyword>
<gene>
    <name evidence="13" type="ORF">EGW08_022700</name>
</gene>
<keyword evidence="5" id="KW-0547">Nucleotide-binding</keyword>
<dbReference type="Pfam" id="PF03255">
    <property type="entry name" value="ACCA"/>
    <property type="match status" value="1"/>
</dbReference>
<dbReference type="InterPro" id="IPR011763">
    <property type="entry name" value="COA_CT_C"/>
</dbReference>
<name>A0A433SK88_ELYCH</name>
<comment type="pathway">
    <text evidence="1">Lipid metabolism; malonyl-CoA biosynthesis; malonyl-CoA from acetyl-CoA: step 1/1.</text>
</comment>
<feature type="region of interest" description="Disordered" evidence="11">
    <location>
        <begin position="559"/>
        <end position="605"/>
    </location>
</feature>
<keyword evidence="7" id="KW-0067">ATP-binding</keyword>
<dbReference type="GO" id="GO:0009317">
    <property type="term" value="C:acetyl-CoA carboxylase complex"/>
    <property type="evidence" value="ECO:0007669"/>
    <property type="project" value="InterPro"/>
</dbReference>
<dbReference type="GO" id="GO:1901135">
    <property type="term" value="P:carbohydrate derivative metabolic process"/>
    <property type="evidence" value="ECO:0007669"/>
    <property type="project" value="InterPro"/>
</dbReference>
<evidence type="ECO:0000256" key="9">
    <source>
        <dbReference type="ARBA" id="ARBA00023160"/>
    </source>
</evidence>
<dbReference type="PRINTS" id="PR01069">
    <property type="entry name" value="ACCCTRFRASEA"/>
</dbReference>
<dbReference type="InterPro" id="IPR001347">
    <property type="entry name" value="SIS_dom"/>
</dbReference>
<evidence type="ECO:0000256" key="4">
    <source>
        <dbReference type="ARBA" id="ARBA00022679"/>
    </source>
</evidence>
<dbReference type="Pfam" id="PF22645">
    <property type="entry name" value="GKRP_SIS_N"/>
    <property type="match status" value="1"/>
</dbReference>
<dbReference type="SUPFAM" id="SSF53697">
    <property type="entry name" value="SIS domain"/>
    <property type="match status" value="1"/>
</dbReference>
<evidence type="ECO:0000256" key="6">
    <source>
        <dbReference type="ARBA" id="ARBA00022832"/>
    </source>
</evidence>
<evidence type="ECO:0000256" key="11">
    <source>
        <dbReference type="SAM" id="MobiDB-lite"/>
    </source>
</evidence>
<evidence type="ECO:0000256" key="2">
    <source>
        <dbReference type="ARBA" id="ARBA00011883"/>
    </source>
</evidence>
<feature type="domain" description="CoA carboxyltransferase C-terminal" evidence="12">
    <location>
        <begin position="35"/>
        <end position="287"/>
    </location>
</feature>
<sequence length="648" mass="72639">MNYLDFESKIKEVEDKITSLSHVLGDEKAELELQKLDKKRLELMESTYSKLTDWQMVQMSRHPNRPYFKDLLPLVFDDFQELHGDRNFGDDLAVIGGLAKLAGQPVMVIGQEKGRDTKSKIKHNFGMMHPEGYRKALRLMKLAEKFNMPIITFIDTPGAYPGIKAEERGQSEAIARNLFEMSGLKVPVVCIVIGEGCSGGALDSGDKDKKGNTIYSLYDYVQQGSGDGMSYELVHGVSDIKIEYALTSEITNGQIDINWHKIDKESINAGNGKVAALKSYRFNSKDEIEDTQKGFVGFIRKRQKTLEIFTDENKYEIAIPEDIGDDYNVKVGWDLKYGHWEMLLVMYDKDKLFTNYAMLEELFKEDSVEELVDDMNARWVSVGAGKDIKTAKKTSKAKAKKQASKSSSEKVATVKTSDNQFVKDNIIDVQWFFDEGDRAPELVLFRNGTKDTSPDTNTDTNTDSKSKTKSKGSKSKRQKIEVYYSTHESSDAEYVMKLGDKLSVKVMQLDYDFNIIQEIDGALQNPQLLIDFDAVKLTINKAYLQSDALDAKAQAIRDLQGDEDDPEDENVVDDSKGSAKDSNKSLTGGEKAFVRSQEGAEDKPELGQQALEEIMLNSNDIVIGIAASGRTPYVIGALEYANKGFESL</sequence>
<evidence type="ECO:0000313" key="14">
    <source>
        <dbReference type="Proteomes" id="UP000271974"/>
    </source>
</evidence>
<dbReference type="GO" id="GO:0003989">
    <property type="term" value="F:acetyl-CoA carboxylase activity"/>
    <property type="evidence" value="ECO:0007669"/>
    <property type="project" value="InterPro"/>
</dbReference>
<dbReference type="PROSITE" id="PS50989">
    <property type="entry name" value="COA_CT_CTER"/>
    <property type="match status" value="1"/>
</dbReference>
<accession>A0A433SK88</accession>
<evidence type="ECO:0000256" key="10">
    <source>
        <dbReference type="ARBA" id="ARBA00049152"/>
    </source>
</evidence>
<keyword evidence="14" id="KW-1185">Reference proteome</keyword>
<dbReference type="AlphaFoldDB" id="A0A433SK88"/>
<evidence type="ECO:0000256" key="3">
    <source>
        <dbReference type="ARBA" id="ARBA00022516"/>
    </source>
</evidence>
<dbReference type="SUPFAM" id="SSF52096">
    <property type="entry name" value="ClpP/crotonase"/>
    <property type="match status" value="1"/>
</dbReference>
<evidence type="ECO:0000313" key="13">
    <source>
        <dbReference type="EMBL" id="RUS69536.1"/>
    </source>
</evidence>
<evidence type="ECO:0000256" key="7">
    <source>
        <dbReference type="ARBA" id="ARBA00022840"/>
    </source>
</evidence>
<dbReference type="Gene3D" id="3.90.226.10">
    <property type="entry name" value="2-enoyl-CoA Hydratase, Chain A, domain 1"/>
    <property type="match status" value="1"/>
</dbReference>
<comment type="catalytic activity">
    <reaction evidence="10">
        <text>N(6)-carboxybiotinyl-L-lysyl-[protein] + acetyl-CoA = N(6)-biotinyl-L-lysyl-[protein] + malonyl-CoA</text>
        <dbReference type="Rhea" id="RHEA:54728"/>
        <dbReference type="Rhea" id="RHEA-COMP:10505"/>
        <dbReference type="Rhea" id="RHEA-COMP:10506"/>
        <dbReference type="ChEBI" id="CHEBI:57288"/>
        <dbReference type="ChEBI" id="CHEBI:57384"/>
        <dbReference type="ChEBI" id="CHEBI:83144"/>
        <dbReference type="ChEBI" id="CHEBI:83145"/>
        <dbReference type="EC" id="2.1.3.15"/>
    </reaction>
</comment>
<feature type="region of interest" description="Disordered" evidence="11">
    <location>
        <begin position="445"/>
        <end position="478"/>
    </location>
</feature>
<dbReference type="EMBL" id="RQTK01001650">
    <property type="protein sequence ID" value="RUS69536.1"/>
    <property type="molecule type" value="Genomic_DNA"/>
</dbReference>
<dbReference type="GO" id="GO:0016743">
    <property type="term" value="F:carboxyl- or carbamoyltransferase activity"/>
    <property type="evidence" value="ECO:0007669"/>
    <property type="project" value="InterPro"/>
</dbReference>
<dbReference type="Gene3D" id="3.40.50.10490">
    <property type="entry name" value="Glucose-6-phosphate isomerase like protein, domain 1"/>
    <property type="match status" value="1"/>
</dbReference>
<organism evidence="13 14">
    <name type="scientific">Elysia chlorotica</name>
    <name type="common">Eastern emerald elysia</name>
    <name type="synonym">Sea slug</name>
    <dbReference type="NCBI Taxonomy" id="188477"/>
    <lineage>
        <taxon>Eukaryota</taxon>
        <taxon>Metazoa</taxon>
        <taxon>Spiralia</taxon>
        <taxon>Lophotrochozoa</taxon>
        <taxon>Mollusca</taxon>
        <taxon>Gastropoda</taxon>
        <taxon>Heterobranchia</taxon>
        <taxon>Euthyneura</taxon>
        <taxon>Panpulmonata</taxon>
        <taxon>Sacoglossa</taxon>
        <taxon>Placobranchoidea</taxon>
        <taxon>Plakobranchidae</taxon>
        <taxon>Elysia</taxon>
    </lineage>
</organism>
<comment type="caution">
    <text evidence="13">The sequence shown here is derived from an EMBL/GenBank/DDBJ whole genome shotgun (WGS) entry which is preliminary data.</text>
</comment>
<evidence type="ECO:0000256" key="5">
    <source>
        <dbReference type="ARBA" id="ARBA00022741"/>
    </source>
</evidence>
<proteinExistence type="predicted"/>
<dbReference type="InterPro" id="IPR029045">
    <property type="entry name" value="ClpP/crotonase-like_dom_sf"/>
</dbReference>